<dbReference type="OrthoDB" id="6514632at2759"/>
<evidence type="ECO:0000313" key="1">
    <source>
        <dbReference type="EMBL" id="GFR02174.1"/>
    </source>
</evidence>
<gene>
    <name evidence="1" type="ORF">TNCT_444601</name>
</gene>
<dbReference type="AlphaFoldDB" id="A0A8X6GFM0"/>
<proteinExistence type="predicted"/>
<dbReference type="EMBL" id="BMAO01035227">
    <property type="protein sequence ID" value="GFR02174.1"/>
    <property type="molecule type" value="Genomic_DNA"/>
</dbReference>
<sequence length="143" mass="15905">MTFATATLAKIKIKIKGGEFYTKAAIKTNSSADETYLLGNHTADLIESREKGVQMINAVVTRSASKEIGTNLHTANGSPIEKQIKFPRPEVHEEEMLGIPHFDGMKEFCLANVTSSDFRSEQEKCPDLQVLWEKARSNVDGEF</sequence>
<reference evidence="1" key="1">
    <citation type="submission" date="2020-07" db="EMBL/GenBank/DDBJ databases">
        <title>Multicomponent nature underlies the extraordinary mechanical properties of spider dragline silk.</title>
        <authorList>
            <person name="Kono N."/>
            <person name="Nakamura H."/>
            <person name="Mori M."/>
            <person name="Yoshida Y."/>
            <person name="Ohtoshi R."/>
            <person name="Malay A.D."/>
            <person name="Moran D.A.P."/>
            <person name="Tomita M."/>
            <person name="Numata K."/>
            <person name="Arakawa K."/>
        </authorList>
    </citation>
    <scope>NUCLEOTIDE SEQUENCE</scope>
</reference>
<organism evidence="1 2">
    <name type="scientific">Trichonephila clavata</name>
    <name type="common">Joro spider</name>
    <name type="synonym">Nephila clavata</name>
    <dbReference type="NCBI Taxonomy" id="2740835"/>
    <lineage>
        <taxon>Eukaryota</taxon>
        <taxon>Metazoa</taxon>
        <taxon>Ecdysozoa</taxon>
        <taxon>Arthropoda</taxon>
        <taxon>Chelicerata</taxon>
        <taxon>Arachnida</taxon>
        <taxon>Araneae</taxon>
        <taxon>Araneomorphae</taxon>
        <taxon>Entelegynae</taxon>
        <taxon>Araneoidea</taxon>
        <taxon>Nephilidae</taxon>
        <taxon>Trichonephila</taxon>
    </lineage>
</organism>
<name>A0A8X6GFM0_TRICU</name>
<keyword evidence="2" id="KW-1185">Reference proteome</keyword>
<comment type="caution">
    <text evidence="1">The sequence shown here is derived from an EMBL/GenBank/DDBJ whole genome shotgun (WGS) entry which is preliminary data.</text>
</comment>
<dbReference type="Proteomes" id="UP000887116">
    <property type="component" value="Unassembled WGS sequence"/>
</dbReference>
<evidence type="ECO:0000313" key="2">
    <source>
        <dbReference type="Proteomes" id="UP000887116"/>
    </source>
</evidence>
<protein>
    <submittedName>
        <fullName evidence="1">Uncharacterized protein</fullName>
    </submittedName>
</protein>
<accession>A0A8X6GFM0</accession>